<dbReference type="InterPro" id="IPR041677">
    <property type="entry name" value="DNA2/NAM7_AAA_11"/>
</dbReference>
<dbReference type="GO" id="GO:0031380">
    <property type="term" value="C:nuclear RNA-directed RNA polymerase complex"/>
    <property type="evidence" value="ECO:0007669"/>
    <property type="project" value="TreeGrafter"/>
</dbReference>
<dbReference type="PANTHER" id="PTHR10887:SF341">
    <property type="entry name" value="NFX1-TYPE ZINC FINGER-CONTAINING PROTEIN 1"/>
    <property type="match status" value="1"/>
</dbReference>
<feature type="region of interest" description="Disordered" evidence="1">
    <location>
        <begin position="716"/>
        <end position="740"/>
    </location>
</feature>
<dbReference type="Gene3D" id="3.40.50.300">
    <property type="entry name" value="P-loop containing nucleotide triphosphate hydrolases"/>
    <property type="match status" value="1"/>
</dbReference>
<dbReference type="VEuPathDB" id="CryptoDB:Cvel_14753"/>
<feature type="region of interest" description="Disordered" evidence="1">
    <location>
        <begin position="1040"/>
        <end position="1062"/>
    </location>
</feature>
<feature type="region of interest" description="Disordered" evidence="1">
    <location>
        <begin position="832"/>
        <end position="911"/>
    </location>
</feature>
<evidence type="ECO:0000259" key="2">
    <source>
        <dbReference type="Pfam" id="PF13086"/>
    </source>
</evidence>
<feature type="compositionally biased region" description="Low complexity" evidence="1">
    <location>
        <begin position="1040"/>
        <end position="1050"/>
    </location>
</feature>
<dbReference type="PANTHER" id="PTHR10887">
    <property type="entry name" value="DNA2/NAM7 HELICASE FAMILY"/>
    <property type="match status" value="1"/>
</dbReference>
<proteinExistence type="predicted"/>
<dbReference type="EMBL" id="CDMZ01000068">
    <property type="protein sequence ID" value="CEM05869.1"/>
    <property type="molecule type" value="Genomic_DNA"/>
</dbReference>
<feature type="region of interest" description="Disordered" evidence="1">
    <location>
        <begin position="661"/>
        <end position="690"/>
    </location>
</feature>
<evidence type="ECO:0000256" key="1">
    <source>
        <dbReference type="SAM" id="MobiDB-lite"/>
    </source>
</evidence>
<evidence type="ECO:0000313" key="3">
    <source>
        <dbReference type="EMBL" id="CEM05869.1"/>
    </source>
</evidence>
<reference evidence="3" key="1">
    <citation type="submission" date="2014-11" db="EMBL/GenBank/DDBJ databases">
        <authorList>
            <person name="Otto D Thomas"/>
            <person name="Naeem Raeece"/>
        </authorList>
    </citation>
    <scope>NUCLEOTIDE SEQUENCE</scope>
</reference>
<gene>
    <name evidence="3" type="ORF">Cvel_14753</name>
</gene>
<dbReference type="AlphaFoldDB" id="A0A0G4F2S1"/>
<feature type="compositionally biased region" description="Basic and acidic residues" evidence="1">
    <location>
        <begin position="833"/>
        <end position="843"/>
    </location>
</feature>
<name>A0A0G4F2S1_9ALVE</name>
<feature type="compositionally biased region" description="Low complexity" evidence="1">
    <location>
        <begin position="876"/>
        <end position="891"/>
    </location>
</feature>
<protein>
    <recommendedName>
        <fullName evidence="2">DNA2/NAM7 helicase helicase domain-containing protein</fullName>
    </recommendedName>
</protein>
<dbReference type="GO" id="GO:0031048">
    <property type="term" value="P:regulatory ncRNA-mediated heterochromatin formation"/>
    <property type="evidence" value="ECO:0007669"/>
    <property type="project" value="TreeGrafter"/>
</dbReference>
<feature type="compositionally biased region" description="Basic and acidic residues" evidence="1">
    <location>
        <begin position="976"/>
        <end position="985"/>
    </location>
</feature>
<dbReference type="GO" id="GO:0004386">
    <property type="term" value="F:helicase activity"/>
    <property type="evidence" value="ECO:0007669"/>
    <property type="project" value="InterPro"/>
</dbReference>
<feature type="compositionally biased region" description="Polar residues" evidence="1">
    <location>
        <begin position="727"/>
        <end position="737"/>
    </location>
</feature>
<dbReference type="InterPro" id="IPR045055">
    <property type="entry name" value="DNA2/NAM7-like"/>
</dbReference>
<feature type="compositionally biased region" description="Polar residues" evidence="1">
    <location>
        <begin position="929"/>
        <end position="940"/>
    </location>
</feature>
<feature type="region of interest" description="Disordered" evidence="1">
    <location>
        <begin position="923"/>
        <end position="1012"/>
    </location>
</feature>
<dbReference type="InterPro" id="IPR027417">
    <property type="entry name" value="P-loop_NTPase"/>
</dbReference>
<feature type="compositionally biased region" description="Basic and acidic residues" evidence="1">
    <location>
        <begin position="994"/>
        <end position="1011"/>
    </location>
</feature>
<dbReference type="SUPFAM" id="SSF52540">
    <property type="entry name" value="P-loop containing nucleoside triphosphate hydrolases"/>
    <property type="match status" value="1"/>
</dbReference>
<feature type="domain" description="DNA2/NAM7 helicase helicase" evidence="2">
    <location>
        <begin position="542"/>
        <end position="691"/>
    </location>
</feature>
<sequence>MLRVGDSVSVKAVVKDFGKGPTVIVQHMTLSEAGGQGRRGHLGGGPRVNEFRLMVEQAKAWEEKKGAERILSHGDDKAWNSAAWCAFVLCCLRYSVSALSTEEEESGGRGDSVRLTEESFELLWKFSEASQRLGRRDFRALCGLTDANGAVAAVVQKLLMQCSGKLISAARGGMRGLSSSCAVKAISLLGCWSALTPRGLNDCFALFRALSVGPAGGVLAALAQTVSDAMEEGLALHTGSVQHMPWHSLPALPCALDFLVRGGSDPSVGKGGGGKTALPVVQNTYASASEYFSTYAKLLREDMHGELRQLVQKLRGGSAPSRIEERFLCRCRVEGVRTLRVSAAARPLESPFNLCVSLRPWRAPVKGKGRGGGRVQVKFGELLCLCLGDGFSELLFCTVEDVMEGGASGALVLDLQPRSLQQIDAGGESGNLRAGEQSRTADAGLRALAVLGDKRELCALRSPVYYNSVEPVLRSLQRCKGGEDVEPPPGPLRGPSVSDLIVQVRGENGPPEYLQHDCVPLEERVREVERRKSIQMKQEVSLDEKQKKAVMATLSHRLALVQGPPGTGKTFVGSMVAEMLWDTLHQHFEADQFGLRGSASFSRGRASPVLVLTYKNHALDEFSKHCGRAMGFSVVARLGSRSQDEELEACSLASFRVRNDSRRQQMEEDEDLLGGGRKRKGKAAKGEGESLFEKRKDLETELRRLCSALEGMFGNARKKGDGDTEDPSLSSQTSGHRQTPADLVVSLLGPEDVRDGMGVEAVQKIVALADVRELARRRKDKAVDEDNRRYWEGLKKVVIGRLASGKAISSVFSDRDEWRLLALAVEGWKSSHLKNERAPDSLRTDPFPPHKPLPQTQQSSKNPKAASHTERVVQEGPSTSSLSSSGPTRSTWVPAVLPVPSPSNSTSVALGGTGGRVAVWKKAGEKVSSGPSQKTQQHTGGAQGRGSEKGHVEEDGSSDEGEEGGEIEEDEEAVIEETRERRELENLLWTGGDRGGKKGKDGKKDDEERSKFFPIDFSPTRLLHFALQLESQNNRFIPSLPLSASSSQSDAELEALDPLTDA</sequence>
<organism evidence="3">
    <name type="scientific">Chromera velia CCMP2878</name>
    <dbReference type="NCBI Taxonomy" id="1169474"/>
    <lineage>
        <taxon>Eukaryota</taxon>
        <taxon>Sar</taxon>
        <taxon>Alveolata</taxon>
        <taxon>Colpodellida</taxon>
        <taxon>Chromeraceae</taxon>
        <taxon>Chromera</taxon>
    </lineage>
</organism>
<dbReference type="Pfam" id="PF13086">
    <property type="entry name" value="AAA_11"/>
    <property type="match status" value="1"/>
</dbReference>
<feature type="compositionally biased region" description="Acidic residues" evidence="1">
    <location>
        <begin position="955"/>
        <end position="975"/>
    </location>
</feature>
<accession>A0A0G4F2S1</accession>